<evidence type="ECO:0000256" key="1">
    <source>
        <dbReference type="SAM" id="SignalP"/>
    </source>
</evidence>
<proteinExistence type="predicted"/>
<name>A0A8J3CJP1_9BURK</name>
<evidence type="ECO:0000313" key="3">
    <source>
        <dbReference type="EMBL" id="GHA65998.1"/>
    </source>
</evidence>
<gene>
    <name evidence="3" type="ORF">GCM10009007_03050</name>
</gene>
<protein>
    <recommendedName>
        <fullName evidence="2">Excalibur calcium-binding domain-containing protein</fullName>
    </recommendedName>
</protein>
<organism evidence="3 4">
    <name type="scientific">Formosimonas limnophila</name>
    <dbReference type="NCBI Taxonomy" id="1384487"/>
    <lineage>
        <taxon>Bacteria</taxon>
        <taxon>Pseudomonadati</taxon>
        <taxon>Pseudomonadota</taxon>
        <taxon>Betaproteobacteria</taxon>
        <taxon>Burkholderiales</taxon>
        <taxon>Burkholderiaceae</taxon>
        <taxon>Formosimonas</taxon>
    </lineage>
</organism>
<dbReference type="SMART" id="SM00894">
    <property type="entry name" value="Excalibur"/>
    <property type="match status" value="1"/>
</dbReference>
<feature type="signal peptide" evidence="1">
    <location>
        <begin position="1"/>
        <end position="20"/>
    </location>
</feature>
<keyword evidence="4" id="KW-1185">Reference proteome</keyword>
<reference evidence="3" key="2">
    <citation type="submission" date="2020-09" db="EMBL/GenBank/DDBJ databases">
        <authorList>
            <person name="Sun Q."/>
            <person name="Kim S."/>
        </authorList>
    </citation>
    <scope>NUCLEOTIDE SEQUENCE</scope>
    <source>
        <strain evidence="3">KCTC 32501</strain>
    </source>
</reference>
<dbReference type="Proteomes" id="UP000614287">
    <property type="component" value="Unassembled WGS sequence"/>
</dbReference>
<accession>A0A8J3CJP1</accession>
<feature type="chain" id="PRO_5035200059" description="Excalibur calcium-binding domain-containing protein" evidence="1">
    <location>
        <begin position="21"/>
        <end position="68"/>
    </location>
</feature>
<dbReference type="AlphaFoldDB" id="A0A8J3CJP1"/>
<keyword evidence="1" id="KW-0732">Signal</keyword>
<dbReference type="EMBL" id="BMZG01000002">
    <property type="protein sequence ID" value="GHA65998.1"/>
    <property type="molecule type" value="Genomic_DNA"/>
</dbReference>
<evidence type="ECO:0000259" key="2">
    <source>
        <dbReference type="SMART" id="SM00894"/>
    </source>
</evidence>
<reference evidence="3" key="1">
    <citation type="journal article" date="2014" name="Int. J. Syst. Evol. Microbiol.">
        <title>Complete genome sequence of Corynebacterium casei LMG S-19264T (=DSM 44701T), isolated from a smear-ripened cheese.</title>
        <authorList>
            <consortium name="US DOE Joint Genome Institute (JGI-PGF)"/>
            <person name="Walter F."/>
            <person name="Albersmeier A."/>
            <person name="Kalinowski J."/>
            <person name="Ruckert C."/>
        </authorList>
    </citation>
    <scope>NUCLEOTIDE SEQUENCE</scope>
    <source>
        <strain evidence="3">KCTC 32501</strain>
    </source>
</reference>
<sequence>MKKTTIITITLFAYLSVAQAAPRCKDFATQAQAQRYFEQHNARSLDRDGDGRACDCLPGGNGKNCPKK</sequence>
<dbReference type="InterPro" id="IPR008613">
    <property type="entry name" value="Excalibur_Ca-bd_domain"/>
</dbReference>
<feature type="domain" description="Excalibur calcium-binding" evidence="2">
    <location>
        <begin position="20"/>
        <end position="55"/>
    </location>
</feature>
<dbReference type="Pfam" id="PF05901">
    <property type="entry name" value="Excalibur"/>
    <property type="match status" value="1"/>
</dbReference>
<evidence type="ECO:0000313" key="4">
    <source>
        <dbReference type="Proteomes" id="UP000614287"/>
    </source>
</evidence>
<comment type="caution">
    <text evidence="3">The sequence shown here is derived from an EMBL/GenBank/DDBJ whole genome shotgun (WGS) entry which is preliminary data.</text>
</comment>
<dbReference type="RefSeq" id="WP_189490668.1">
    <property type="nucleotide sequence ID" value="NZ_BMZG01000002.1"/>
</dbReference>